<organism evidence="2 3">
    <name type="scientific">Thelonectria olida</name>
    <dbReference type="NCBI Taxonomy" id="1576542"/>
    <lineage>
        <taxon>Eukaryota</taxon>
        <taxon>Fungi</taxon>
        <taxon>Dikarya</taxon>
        <taxon>Ascomycota</taxon>
        <taxon>Pezizomycotina</taxon>
        <taxon>Sordariomycetes</taxon>
        <taxon>Hypocreomycetidae</taxon>
        <taxon>Hypocreales</taxon>
        <taxon>Nectriaceae</taxon>
        <taxon>Thelonectria</taxon>
    </lineage>
</organism>
<name>A0A9P8WF80_9HYPO</name>
<keyword evidence="1" id="KW-0732">Signal</keyword>
<dbReference type="Proteomes" id="UP000777438">
    <property type="component" value="Unassembled WGS sequence"/>
</dbReference>
<gene>
    <name evidence="2" type="ORF">B0T10DRAFT_455619</name>
</gene>
<keyword evidence="3" id="KW-1185">Reference proteome</keyword>
<dbReference type="AlphaFoldDB" id="A0A9P8WF80"/>
<reference evidence="2 3" key="1">
    <citation type="journal article" date="2021" name="Nat. Commun.">
        <title>Genetic determinants of endophytism in the Arabidopsis root mycobiome.</title>
        <authorList>
            <person name="Mesny F."/>
            <person name="Miyauchi S."/>
            <person name="Thiergart T."/>
            <person name="Pickel B."/>
            <person name="Atanasova L."/>
            <person name="Karlsson M."/>
            <person name="Huettel B."/>
            <person name="Barry K.W."/>
            <person name="Haridas S."/>
            <person name="Chen C."/>
            <person name="Bauer D."/>
            <person name="Andreopoulos W."/>
            <person name="Pangilinan J."/>
            <person name="LaButti K."/>
            <person name="Riley R."/>
            <person name="Lipzen A."/>
            <person name="Clum A."/>
            <person name="Drula E."/>
            <person name="Henrissat B."/>
            <person name="Kohler A."/>
            <person name="Grigoriev I.V."/>
            <person name="Martin F.M."/>
            <person name="Hacquard S."/>
        </authorList>
    </citation>
    <scope>NUCLEOTIDE SEQUENCE [LARGE SCALE GENOMIC DNA]</scope>
    <source>
        <strain evidence="2 3">MPI-CAGE-CH-0241</strain>
    </source>
</reference>
<protein>
    <submittedName>
        <fullName evidence="2">Uncharacterized protein</fullName>
    </submittedName>
</protein>
<evidence type="ECO:0000313" key="3">
    <source>
        <dbReference type="Proteomes" id="UP000777438"/>
    </source>
</evidence>
<feature type="chain" id="PRO_5040144730" evidence="1">
    <location>
        <begin position="29"/>
        <end position="222"/>
    </location>
</feature>
<dbReference type="EMBL" id="JAGPYM010000004">
    <property type="protein sequence ID" value="KAH6895355.1"/>
    <property type="molecule type" value="Genomic_DNA"/>
</dbReference>
<evidence type="ECO:0000256" key="1">
    <source>
        <dbReference type="SAM" id="SignalP"/>
    </source>
</evidence>
<comment type="caution">
    <text evidence="2">The sequence shown here is derived from an EMBL/GenBank/DDBJ whole genome shotgun (WGS) entry which is preliminary data.</text>
</comment>
<evidence type="ECO:0000313" key="2">
    <source>
        <dbReference type="EMBL" id="KAH6895355.1"/>
    </source>
</evidence>
<feature type="signal peptide" evidence="1">
    <location>
        <begin position="1"/>
        <end position="28"/>
    </location>
</feature>
<accession>A0A9P8WF80</accession>
<sequence length="222" mass="24067">MIESPPPSPPSLLPCLLAWLLLLSRGLAHPTPRTNVTQCLFPRPCLCSITHPTLDLAPPSLLLSNKRSLASSPNPPSLRPWSQANGVEARAIPAPLSEAALLSTTIDGQPQPQSERCPYRAAWDMVGFPDNNDFRLTWSRLVLLLASPALSGSPTGGRSSLPYRYFSPARTAHRDSSRAQCQADPLMRSRIEDADICCTNSSAAFLFPPSAYASSISIPMHR</sequence>
<proteinExistence type="predicted"/>